<organism evidence="2 3">
    <name type="scientific">Arachis hypogaea</name>
    <name type="common">Peanut</name>
    <dbReference type="NCBI Taxonomy" id="3818"/>
    <lineage>
        <taxon>Eukaryota</taxon>
        <taxon>Viridiplantae</taxon>
        <taxon>Streptophyta</taxon>
        <taxon>Embryophyta</taxon>
        <taxon>Tracheophyta</taxon>
        <taxon>Spermatophyta</taxon>
        <taxon>Magnoliopsida</taxon>
        <taxon>eudicotyledons</taxon>
        <taxon>Gunneridae</taxon>
        <taxon>Pentapetalae</taxon>
        <taxon>rosids</taxon>
        <taxon>fabids</taxon>
        <taxon>Fabales</taxon>
        <taxon>Fabaceae</taxon>
        <taxon>Papilionoideae</taxon>
        <taxon>50 kb inversion clade</taxon>
        <taxon>dalbergioids sensu lato</taxon>
        <taxon>Dalbergieae</taxon>
        <taxon>Pterocarpus clade</taxon>
        <taxon>Arachis</taxon>
    </lineage>
</organism>
<sequence length="413" mass="46027">MKDERRLYRLDGVAHVARTIDAEIVWEPYGLLDVLAVIHPEILTEEHSRLWRAITSLIYFAVIEWHQVDRVFPQLGGIQHLPEPALNIEYLHSKDGKDGDRWFPTYYRTWHQHWDERVRSVLSVQRVPDPGFCHQELLSPTQVPDDAILRGSSQAPTRVPAFDMPDNRRLERRRCIGTRATDREWRWLDDMMQEEQVGGNDGGQADHRLRQSSARRRAARGGGAPSVHHDDEAGSSRQHPTDTHAGGTTEASIGGTPFTHVSSSQVLHGCSTQLLADLAATSFTMNLDDQLGGPQFYADFDEFIQGDDVHQYQSPIPGGPSDPTEYRPHPANMPEIQVPETQLPVDLNEPAGSPYDTWFGMGGTPPSAFGVGAQEAPPGDRRAARVRRPTRCGTGSHLLGPFGGDHDVDGDQQ</sequence>
<dbReference type="EMBL" id="SDMP01000010">
    <property type="protein sequence ID" value="RYR35701.1"/>
    <property type="molecule type" value="Genomic_DNA"/>
</dbReference>
<dbReference type="Proteomes" id="UP000289738">
    <property type="component" value="Chromosome A10"/>
</dbReference>
<accession>A0A445BAL7</accession>
<proteinExistence type="predicted"/>
<keyword evidence="3" id="KW-1185">Reference proteome</keyword>
<feature type="region of interest" description="Disordered" evidence="1">
    <location>
        <begin position="195"/>
        <end position="257"/>
    </location>
</feature>
<feature type="compositionally biased region" description="Basic and acidic residues" evidence="1">
    <location>
        <begin position="227"/>
        <end position="242"/>
    </location>
</feature>
<evidence type="ECO:0008006" key="4">
    <source>
        <dbReference type="Google" id="ProtNLM"/>
    </source>
</evidence>
<protein>
    <recommendedName>
        <fullName evidence="4">Aminotransferase-like plant mobile domain-containing protein</fullName>
    </recommendedName>
</protein>
<name>A0A445BAL7_ARAHY</name>
<comment type="caution">
    <text evidence="2">The sequence shown here is derived from an EMBL/GenBank/DDBJ whole genome shotgun (WGS) entry which is preliminary data.</text>
</comment>
<gene>
    <name evidence="2" type="ORF">Ahy_A10g050827</name>
</gene>
<evidence type="ECO:0000313" key="2">
    <source>
        <dbReference type="EMBL" id="RYR35701.1"/>
    </source>
</evidence>
<dbReference type="AlphaFoldDB" id="A0A445BAL7"/>
<reference evidence="2 3" key="1">
    <citation type="submission" date="2019-01" db="EMBL/GenBank/DDBJ databases">
        <title>Sequencing of cultivated peanut Arachis hypogaea provides insights into genome evolution and oil improvement.</title>
        <authorList>
            <person name="Chen X."/>
        </authorList>
    </citation>
    <scope>NUCLEOTIDE SEQUENCE [LARGE SCALE GENOMIC DNA]</scope>
    <source>
        <strain evidence="3">cv. Fuhuasheng</strain>
        <tissue evidence="2">Leaves</tissue>
    </source>
</reference>
<feature type="compositionally biased region" description="Basic and acidic residues" evidence="1">
    <location>
        <begin position="404"/>
        <end position="413"/>
    </location>
</feature>
<evidence type="ECO:0000313" key="3">
    <source>
        <dbReference type="Proteomes" id="UP000289738"/>
    </source>
</evidence>
<feature type="region of interest" description="Disordered" evidence="1">
    <location>
        <begin position="366"/>
        <end position="413"/>
    </location>
</feature>
<evidence type="ECO:0000256" key="1">
    <source>
        <dbReference type="SAM" id="MobiDB-lite"/>
    </source>
</evidence>